<keyword evidence="1" id="KW-1133">Transmembrane helix</keyword>
<feature type="transmembrane region" description="Helical" evidence="1">
    <location>
        <begin position="20"/>
        <end position="39"/>
    </location>
</feature>
<protein>
    <submittedName>
        <fullName evidence="2">Uncharacterized protein</fullName>
    </submittedName>
</protein>
<dbReference type="EMBL" id="HBUF01345636">
    <property type="protein sequence ID" value="CAG6709057.1"/>
    <property type="molecule type" value="Transcribed_RNA"/>
</dbReference>
<evidence type="ECO:0000256" key="1">
    <source>
        <dbReference type="SAM" id="Phobius"/>
    </source>
</evidence>
<keyword evidence="1" id="KW-0812">Transmembrane</keyword>
<evidence type="ECO:0000313" key="2">
    <source>
        <dbReference type="EMBL" id="CAG6709057.1"/>
    </source>
</evidence>
<keyword evidence="1" id="KW-0472">Membrane</keyword>
<reference evidence="2" key="1">
    <citation type="submission" date="2021-05" db="EMBL/GenBank/DDBJ databases">
        <authorList>
            <person name="Alioto T."/>
            <person name="Alioto T."/>
            <person name="Gomez Garrido J."/>
        </authorList>
    </citation>
    <scope>NUCLEOTIDE SEQUENCE</scope>
</reference>
<name>A0A8D8UQS8_9HEMI</name>
<dbReference type="EMBL" id="HBUF01345638">
    <property type="protein sequence ID" value="CAG6709060.1"/>
    <property type="molecule type" value="Transcribed_RNA"/>
</dbReference>
<dbReference type="AlphaFoldDB" id="A0A8D8UQS8"/>
<organism evidence="2">
    <name type="scientific">Cacopsylla melanoneura</name>
    <dbReference type="NCBI Taxonomy" id="428564"/>
    <lineage>
        <taxon>Eukaryota</taxon>
        <taxon>Metazoa</taxon>
        <taxon>Ecdysozoa</taxon>
        <taxon>Arthropoda</taxon>
        <taxon>Hexapoda</taxon>
        <taxon>Insecta</taxon>
        <taxon>Pterygota</taxon>
        <taxon>Neoptera</taxon>
        <taxon>Paraneoptera</taxon>
        <taxon>Hemiptera</taxon>
        <taxon>Sternorrhyncha</taxon>
        <taxon>Psylloidea</taxon>
        <taxon>Psyllidae</taxon>
        <taxon>Psyllinae</taxon>
        <taxon>Cacopsylla</taxon>
    </lineage>
</organism>
<accession>A0A8D8UQS8</accession>
<sequence length="100" mass="10978">MADRSPAPPYGTGFPAPVAAWFGFFWLALLSSMILLCICRDSNPDFLVTNPPSCHQATEVGYVQDIGGVCLSGVNQRQPLINLEVFFIIINVLHENLDLL</sequence>
<proteinExistence type="predicted"/>